<dbReference type="RefSeq" id="WP_322420661.1">
    <property type="nucleotide sequence ID" value="NZ_JAXQNN010000002.1"/>
</dbReference>
<evidence type="ECO:0000313" key="1">
    <source>
        <dbReference type="EMBL" id="MDZ5711644.1"/>
    </source>
</evidence>
<reference evidence="1 2" key="1">
    <citation type="submission" date="2023-12" db="EMBL/GenBank/DDBJ databases">
        <title>Jeotgalibacillus haloalkaliphilus sp. nov., a novel salt-tolerant bacteria, isolated from the estuary of the Fenhe River into the Yellow River.</title>
        <authorList>
            <person name="Li Y."/>
        </authorList>
    </citation>
    <scope>NUCLEOTIDE SEQUENCE [LARGE SCALE GENOMIC DNA]</scope>
    <source>
        <strain evidence="1 2">HH7-29</strain>
    </source>
</reference>
<organism evidence="1 2">
    <name type="scientific">Jeotgalibacillus haloalkalitolerans</name>
    <dbReference type="NCBI Taxonomy" id="3104292"/>
    <lineage>
        <taxon>Bacteria</taxon>
        <taxon>Bacillati</taxon>
        <taxon>Bacillota</taxon>
        <taxon>Bacilli</taxon>
        <taxon>Bacillales</taxon>
        <taxon>Caryophanaceae</taxon>
        <taxon>Jeotgalibacillus</taxon>
    </lineage>
</organism>
<dbReference type="InterPro" id="IPR043721">
    <property type="entry name" value="DUF5662"/>
</dbReference>
<comment type="caution">
    <text evidence="1">The sequence shown here is derived from an EMBL/GenBank/DDBJ whole genome shotgun (WGS) entry which is preliminary data.</text>
</comment>
<protein>
    <submittedName>
        <fullName evidence="1">DUF5662 family protein</fullName>
    </submittedName>
</protein>
<gene>
    <name evidence="1" type="ORF">UFB30_05370</name>
</gene>
<dbReference type="Pfam" id="PF18907">
    <property type="entry name" value="DUF5662"/>
    <property type="match status" value="1"/>
</dbReference>
<dbReference type="EMBL" id="JAXQNN010000002">
    <property type="protein sequence ID" value="MDZ5711644.1"/>
    <property type="molecule type" value="Genomic_DNA"/>
</dbReference>
<accession>A0ABU5KKI9</accession>
<dbReference type="Proteomes" id="UP001292084">
    <property type="component" value="Unassembled WGS sequence"/>
</dbReference>
<proteinExistence type="predicted"/>
<name>A0ABU5KKI9_9BACL</name>
<keyword evidence="2" id="KW-1185">Reference proteome</keyword>
<evidence type="ECO:0000313" key="2">
    <source>
        <dbReference type="Proteomes" id="UP001292084"/>
    </source>
</evidence>
<sequence>MRYTEEDCIRDTTQHIHEVRKQLSRVIVDLTERGRVHDLSKLKSPELEVFTEYTPKLRESTYGSDEYKENLAGMQVALQHHYESNSHHPEHYEDGIKGMDLLDIIEMFCDWKAATLRHADGNLNKSIEINQKRFGYSNDLAQIFKNSVKIFE</sequence>